<keyword evidence="6" id="KW-0574">Periplasm</keyword>
<evidence type="ECO:0000256" key="5">
    <source>
        <dbReference type="ARBA" id="ARBA00022723"/>
    </source>
</evidence>
<evidence type="ECO:0000256" key="1">
    <source>
        <dbReference type="ARBA" id="ARBA00001926"/>
    </source>
</evidence>
<keyword evidence="3" id="KW-0813">Transport</keyword>
<dbReference type="GO" id="GO:0042597">
    <property type="term" value="C:periplasmic space"/>
    <property type="evidence" value="ECO:0007669"/>
    <property type="project" value="UniProtKB-SubCell"/>
</dbReference>
<evidence type="ECO:0000256" key="6">
    <source>
        <dbReference type="ARBA" id="ARBA00022764"/>
    </source>
</evidence>
<organism evidence="11 12">
    <name type="scientific">Shewanella pneumatophori</name>
    <dbReference type="NCBI Taxonomy" id="314092"/>
    <lineage>
        <taxon>Bacteria</taxon>
        <taxon>Pseudomonadati</taxon>
        <taxon>Pseudomonadota</taxon>
        <taxon>Gammaproteobacteria</taxon>
        <taxon>Alteromonadales</taxon>
        <taxon>Shewanellaceae</taxon>
        <taxon>Shewanella</taxon>
    </lineage>
</organism>
<keyword evidence="8" id="KW-0408">Iron</keyword>
<feature type="domain" description="Tetrahaem cytochrome" evidence="10">
    <location>
        <begin position="26"/>
        <end position="96"/>
    </location>
</feature>
<keyword evidence="4" id="KW-0349">Heme</keyword>
<dbReference type="InterPro" id="IPR012286">
    <property type="entry name" value="Tetrahaem_cytochrome"/>
</dbReference>
<dbReference type="Pfam" id="PF14537">
    <property type="entry name" value="Cytochrom_c3_2"/>
    <property type="match status" value="1"/>
</dbReference>
<dbReference type="RefSeq" id="WP_248949217.1">
    <property type="nucleotide sequence ID" value="NZ_JAKILB010000003.1"/>
</dbReference>
<protein>
    <submittedName>
        <fullName evidence="11">Cytochrome c3 family protein</fullName>
    </submittedName>
</protein>
<reference evidence="11" key="1">
    <citation type="submission" date="2022-01" db="EMBL/GenBank/DDBJ databases">
        <title>Whole genome-based taxonomy of the Shewanellaceae.</title>
        <authorList>
            <person name="Martin-Rodriguez A.J."/>
        </authorList>
    </citation>
    <scope>NUCLEOTIDE SEQUENCE</scope>
    <source>
        <strain evidence="11">KCTC 23973</strain>
    </source>
</reference>
<comment type="subcellular location">
    <subcellularLocation>
        <location evidence="2">Periplasm</location>
    </subcellularLocation>
</comment>
<dbReference type="Gene3D" id="1.10.1130.10">
    <property type="entry name" value="Flavocytochrome C3, Chain A"/>
    <property type="match status" value="1"/>
</dbReference>
<evidence type="ECO:0000256" key="4">
    <source>
        <dbReference type="ARBA" id="ARBA00022617"/>
    </source>
</evidence>
<comment type="cofactor">
    <cofactor evidence="1">
        <name>heme c</name>
        <dbReference type="ChEBI" id="CHEBI:61717"/>
    </cofactor>
</comment>
<feature type="chain" id="PRO_5040972051" evidence="9">
    <location>
        <begin position="20"/>
        <end position="96"/>
    </location>
</feature>
<name>A0A9X2CDN2_9GAMM</name>
<dbReference type="AlphaFoldDB" id="A0A9X2CDN2"/>
<dbReference type="Proteomes" id="UP001139293">
    <property type="component" value="Unassembled WGS sequence"/>
</dbReference>
<evidence type="ECO:0000256" key="3">
    <source>
        <dbReference type="ARBA" id="ARBA00022448"/>
    </source>
</evidence>
<evidence type="ECO:0000256" key="9">
    <source>
        <dbReference type="SAM" id="SignalP"/>
    </source>
</evidence>
<gene>
    <name evidence="11" type="ORF">L2740_06120</name>
</gene>
<feature type="signal peptide" evidence="9">
    <location>
        <begin position="1"/>
        <end position="19"/>
    </location>
</feature>
<keyword evidence="9" id="KW-0732">Signal</keyword>
<keyword evidence="12" id="KW-1185">Reference proteome</keyword>
<evidence type="ECO:0000259" key="10">
    <source>
        <dbReference type="Pfam" id="PF14537"/>
    </source>
</evidence>
<evidence type="ECO:0000256" key="2">
    <source>
        <dbReference type="ARBA" id="ARBA00004418"/>
    </source>
</evidence>
<dbReference type="SUPFAM" id="SSF48695">
    <property type="entry name" value="Multiheme cytochromes"/>
    <property type="match status" value="1"/>
</dbReference>
<evidence type="ECO:0000313" key="11">
    <source>
        <dbReference type="EMBL" id="MCL1138122.1"/>
    </source>
</evidence>
<dbReference type="EMBL" id="JAKILB010000003">
    <property type="protein sequence ID" value="MCL1138122.1"/>
    <property type="molecule type" value="Genomic_DNA"/>
</dbReference>
<dbReference type="GO" id="GO:0046872">
    <property type="term" value="F:metal ion binding"/>
    <property type="evidence" value="ECO:0007669"/>
    <property type="project" value="UniProtKB-KW"/>
</dbReference>
<evidence type="ECO:0000313" key="12">
    <source>
        <dbReference type="Proteomes" id="UP001139293"/>
    </source>
</evidence>
<evidence type="ECO:0000256" key="8">
    <source>
        <dbReference type="ARBA" id="ARBA00023004"/>
    </source>
</evidence>
<accession>A0A9X2CDN2</accession>
<dbReference type="InterPro" id="IPR036280">
    <property type="entry name" value="Multihaem_cyt_sf"/>
</dbReference>
<keyword evidence="5" id="KW-0479">Metal-binding</keyword>
<keyword evidence="7" id="KW-0249">Electron transport</keyword>
<sequence>MLKVLGLTVLLSFSAAATAASVADTHTEMAGCESCHADGAPSSDMAFENEACITCHGSLKELEGEMHTQHDGIITCSDCHVVHEEASANDSCANCH</sequence>
<comment type="caution">
    <text evidence="11">The sequence shown here is derived from an EMBL/GenBank/DDBJ whole genome shotgun (WGS) entry which is preliminary data.</text>
</comment>
<proteinExistence type="predicted"/>
<evidence type="ECO:0000256" key="7">
    <source>
        <dbReference type="ARBA" id="ARBA00022982"/>
    </source>
</evidence>